<keyword evidence="2" id="KW-1185">Reference proteome</keyword>
<organism evidence="1 2">
    <name type="scientific">Vibrio mimicus</name>
    <dbReference type="NCBI Taxonomy" id="674"/>
    <lineage>
        <taxon>Bacteria</taxon>
        <taxon>Pseudomonadati</taxon>
        <taxon>Pseudomonadota</taxon>
        <taxon>Gammaproteobacteria</taxon>
        <taxon>Vibrionales</taxon>
        <taxon>Vibrionaceae</taxon>
        <taxon>Vibrio</taxon>
    </lineage>
</organism>
<gene>
    <name evidence="1" type="ORF">AL544_020765</name>
</gene>
<proteinExistence type="predicted"/>
<accession>A0A2J9V3G2</accession>
<evidence type="ECO:0000313" key="2">
    <source>
        <dbReference type="Proteomes" id="UP000053748"/>
    </source>
</evidence>
<dbReference type="RefSeq" id="WP_000033784.1">
    <property type="nucleotide sequence ID" value="NZ_CAWMSS010000001.1"/>
</dbReference>
<name>A0A2J9V3G2_VIBMI</name>
<dbReference type="EMBL" id="LOSJ02000002">
    <property type="protein sequence ID" value="PNM58312.1"/>
    <property type="molecule type" value="Genomic_DNA"/>
</dbReference>
<comment type="caution">
    <text evidence="1">The sequence shown here is derived from an EMBL/GenBank/DDBJ whole genome shotgun (WGS) entry which is preliminary data.</text>
</comment>
<dbReference type="AlphaFoldDB" id="A0A2J9V3G2"/>
<protein>
    <submittedName>
        <fullName evidence="1">Uncharacterized protein</fullName>
    </submittedName>
</protein>
<evidence type="ECO:0000313" key="1">
    <source>
        <dbReference type="EMBL" id="PNM58312.1"/>
    </source>
</evidence>
<sequence length="183" mass="19899">MSKHPNPIRGHVRCPVCATPSTVHRVGEGKLIAEGEPTKNGRNLGLHYYRCPNCGNSAMSKTIDSYIVEHMVSDESQLTAISTEATETVQPLEIESQPDVLTVDTVDSSVDVLLANETLEPSQDKVVSALSTVEPTVKSPVEPLPFFTVKRALALLSALIFLVWMLSKLLPKKQPEAQPNANV</sequence>
<dbReference type="Proteomes" id="UP000053748">
    <property type="component" value="Unassembled WGS sequence"/>
</dbReference>
<dbReference type="OrthoDB" id="5906707at2"/>
<reference evidence="1" key="1">
    <citation type="submission" date="2017-12" db="EMBL/GenBank/DDBJ databases">
        <title>FDA dAtabase for Regulatory Grade micrObial Sequences (FDA-ARGOS): Supporting development and validation of Infectious Disease Dx tests.</title>
        <authorList>
            <person name="Hoffmann M."/>
            <person name="Allard M."/>
            <person name="Evans P."/>
            <person name="Brown E."/>
            <person name="Tallon L.J."/>
            <person name="Sadzewicz L."/>
            <person name="Sengamalay N."/>
            <person name="Ott S."/>
            <person name="Godinez A."/>
            <person name="Nagaraj S."/>
            <person name="Vavikolanu K."/>
            <person name="Aluvathingal J."/>
            <person name="Nadendla S."/>
            <person name="Hobson J."/>
            <person name="Sichtig H."/>
        </authorList>
    </citation>
    <scope>NUCLEOTIDE SEQUENCE [LARGE SCALE GENOMIC DNA]</scope>
    <source>
        <strain evidence="1">FDAARGOS_113</strain>
    </source>
</reference>